<protein>
    <submittedName>
        <fullName evidence="2">Uncharacterized protein</fullName>
    </submittedName>
</protein>
<keyword evidence="1" id="KW-0812">Transmembrane</keyword>
<keyword evidence="1" id="KW-1133">Transmembrane helix</keyword>
<evidence type="ECO:0000256" key="1">
    <source>
        <dbReference type="SAM" id="Phobius"/>
    </source>
</evidence>
<accession>A0AAU3GUJ0</accession>
<evidence type="ECO:0000313" key="2">
    <source>
        <dbReference type="EMBL" id="WTY96162.1"/>
    </source>
</evidence>
<reference evidence="2" key="1">
    <citation type="submission" date="2022-10" db="EMBL/GenBank/DDBJ databases">
        <title>The complete genomes of actinobacterial strains from the NBC collection.</title>
        <authorList>
            <person name="Joergensen T.S."/>
            <person name="Alvarez Arevalo M."/>
            <person name="Sterndorff E.B."/>
            <person name="Faurdal D."/>
            <person name="Vuksanovic O."/>
            <person name="Mourched A.-S."/>
            <person name="Charusanti P."/>
            <person name="Shaw S."/>
            <person name="Blin K."/>
            <person name="Weber T."/>
        </authorList>
    </citation>
    <scope>NUCLEOTIDE SEQUENCE</scope>
    <source>
        <strain evidence="2">NBC_01401</strain>
    </source>
</reference>
<sequence>MPDWALAVLVPAGLITVCLGAYLLWVRLGTKEPLKHDNSMPETHFRESD</sequence>
<proteinExistence type="predicted"/>
<dbReference type="EMBL" id="CP109535">
    <property type="protein sequence ID" value="WTY96162.1"/>
    <property type="molecule type" value="Genomic_DNA"/>
</dbReference>
<feature type="transmembrane region" description="Helical" evidence="1">
    <location>
        <begin position="6"/>
        <end position="25"/>
    </location>
</feature>
<organism evidence="2">
    <name type="scientific">Streptomyces sp. NBC_01401</name>
    <dbReference type="NCBI Taxonomy" id="2903854"/>
    <lineage>
        <taxon>Bacteria</taxon>
        <taxon>Bacillati</taxon>
        <taxon>Actinomycetota</taxon>
        <taxon>Actinomycetes</taxon>
        <taxon>Kitasatosporales</taxon>
        <taxon>Streptomycetaceae</taxon>
        <taxon>Streptomyces</taxon>
    </lineage>
</organism>
<keyword evidence="1" id="KW-0472">Membrane</keyword>
<name>A0AAU3GUJ0_9ACTN</name>
<dbReference type="AlphaFoldDB" id="A0AAU3GUJ0"/>
<gene>
    <name evidence="2" type="ORF">OG626_15180</name>
</gene>